<protein>
    <submittedName>
        <fullName evidence="1">Uncharacterized protein</fullName>
    </submittedName>
</protein>
<name>A0A645JEX7_9ZZZZ</name>
<reference evidence="1" key="1">
    <citation type="submission" date="2019-08" db="EMBL/GenBank/DDBJ databases">
        <authorList>
            <person name="Kucharzyk K."/>
            <person name="Murdoch R.W."/>
            <person name="Higgins S."/>
            <person name="Loffler F."/>
        </authorList>
    </citation>
    <scope>NUCLEOTIDE SEQUENCE</scope>
</reference>
<dbReference type="AlphaFoldDB" id="A0A645JEX7"/>
<proteinExistence type="predicted"/>
<organism evidence="1">
    <name type="scientific">bioreactor metagenome</name>
    <dbReference type="NCBI Taxonomy" id="1076179"/>
    <lineage>
        <taxon>unclassified sequences</taxon>
        <taxon>metagenomes</taxon>
        <taxon>ecological metagenomes</taxon>
    </lineage>
</organism>
<sequence length="90" mass="9858">MIDPCTDFKSVCCGADTAVTYPYVAHIRHFATIVEFVVFKANRVIADGNVTIINQYIACAAHINAVGVCPVIIGVKYRPIYPNITTALKR</sequence>
<comment type="caution">
    <text evidence="1">The sequence shown here is derived from an EMBL/GenBank/DDBJ whole genome shotgun (WGS) entry which is preliminary data.</text>
</comment>
<accession>A0A645JEX7</accession>
<gene>
    <name evidence="1" type="ORF">SDC9_209663</name>
</gene>
<evidence type="ECO:0000313" key="1">
    <source>
        <dbReference type="EMBL" id="MPN61917.1"/>
    </source>
</evidence>
<dbReference type="EMBL" id="VSSQ01139210">
    <property type="protein sequence ID" value="MPN61917.1"/>
    <property type="molecule type" value="Genomic_DNA"/>
</dbReference>